<dbReference type="AlphaFoldDB" id="A0A438I4G9"/>
<accession>A0A438I4G9</accession>
<gene>
    <name evidence="2" type="ORF">CK203_024261</name>
</gene>
<dbReference type="EMBL" id="QGNW01000143">
    <property type="protein sequence ID" value="RVW91605.1"/>
    <property type="molecule type" value="Genomic_DNA"/>
</dbReference>
<name>A0A438I4G9_VITVI</name>
<proteinExistence type="predicted"/>
<evidence type="ECO:0000313" key="2">
    <source>
        <dbReference type="EMBL" id="RVW91605.1"/>
    </source>
</evidence>
<organism evidence="2 3">
    <name type="scientific">Vitis vinifera</name>
    <name type="common">Grape</name>
    <dbReference type="NCBI Taxonomy" id="29760"/>
    <lineage>
        <taxon>Eukaryota</taxon>
        <taxon>Viridiplantae</taxon>
        <taxon>Streptophyta</taxon>
        <taxon>Embryophyta</taxon>
        <taxon>Tracheophyta</taxon>
        <taxon>Spermatophyta</taxon>
        <taxon>Magnoliopsida</taxon>
        <taxon>eudicotyledons</taxon>
        <taxon>Gunneridae</taxon>
        <taxon>Pentapetalae</taxon>
        <taxon>rosids</taxon>
        <taxon>Vitales</taxon>
        <taxon>Vitaceae</taxon>
        <taxon>Viteae</taxon>
        <taxon>Vitis</taxon>
    </lineage>
</organism>
<feature type="compositionally biased region" description="Basic and acidic residues" evidence="1">
    <location>
        <begin position="104"/>
        <end position="115"/>
    </location>
</feature>
<feature type="compositionally biased region" description="Low complexity" evidence="1">
    <location>
        <begin position="64"/>
        <end position="77"/>
    </location>
</feature>
<feature type="region of interest" description="Disordered" evidence="1">
    <location>
        <begin position="94"/>
        <end position="122"/>
    </location>
</feature>
<feature type="compositionally biased region" description="Low complexity" evidence="1">
    <location>
        <begin position="42"/>
        <end position="52"/>
    </location>
</feature>
<reference evidence="2 3" key="1">
    <citation type="journal article" date="2018" name="PLoS Genet.">
        <title>Population sequencing reveals clonal diversity and ancestral inbreeding in the grapevine cultivar Chardonnay.</title>
        <authorList>
            <person name="Roach M.J."/>
            <person name="Johnson D.L."/>
            <person name="Bohlmann J."/>
            <person name="van Vuuren H.J."/>
            <person name="Jones S.J."/>
            <person name="Pretorius I.S."/>
            <person name="Schmidt S.A."/>
            <person name="Borneman A.R."/>
        </authorList>
    </citation>
    <scope>NUCLEOTIDE SEQUENCE [LARGE SCALE GENOMIC DNA]</scope>
    <source>
        <strain evidence="3">cv. Chardonnay</strain>
        <tissue evidence="2">Leaf</tissue>
    </source>
</reference>
<evidence type="ECO:0000313" key="3">
    <source>
        <dbReference type="Proteomes" id="UP000288805"/>
    </source>
</evidence>
<feature type="compositionally biased region" description="Polar residues" evidence="1">
    <location>
        <begin position="21"/>
        <end position="34"/>
    </location>
</feature>
<evidence type="ECO:0000256" key="1">
    <source>
        <dbReference type="SAM" id="MobiDB-lite"/>
    </source>
</evidence>
<sequence length="122" mass="12876">MSEPDEGFASPETVLRHPKPSTATPSWTSISISTGPGPWTRSPSSPTLCLPSSSPPPTSPALRSGPSPTMPTTSLPPSASAAVFVYRNVLGFSHVSFGNPDLIPESRTENDEKRRLPPSVSH</sequence>
<feature type="region of interest" description="Disordered" evidence="1">
    <location>
        <begin position="1"/>
        <end position="77"/>
    </location>
</feature>
<dbReference type="Proteomes" id="UP000288805">
    <property type="component" value="Unassembled WGS sequence"/>
</dbReference>
<comment type="caution">
    <text evidence="2">The sequence shown here is derived from an EMBL/GenBank/DDBJ whole genome shotgun (WGS) entry which is preliminary data.</text>
</comment>
<protein>
    <submittedName>
        <fullName evidence="2">Uncharacterized protein</fullName>
    </submittedName>
</protein>